<comment type="caution">
    <text evidence="2">The sequence shown here is derived from an EMBL/GenBank/DDBJ whole genome shotgun (WGS) entry which is preliminary data.</text>
</comment>
<dbReference type="EMBL" id="CAJOAZ010001376">
    <property type="protein sequence ID" value="CAF3806032.1"/>
    <property type="molecule type" value="Genomic_DNA"/>
</dbReference>
<proteinExistence type="predicted"/>
<organism evidence="2 4">
    <name type="scientific">Adineta steineri</name>
    <dbReference type="NCBI Taxonomy" id="433720"/>
    <lineage>
        <taxon>Eukaryota</taxon>
        <taxon>Metazoa</taxon>
        <taxon>Spiralia</taxon>
        <taxon>Gnathifera</taxon>
        <taxon>Rotifera</taxon>
        <taxon>Eurotatoria</taxon>
        <taxon>Bdelloidea</taxon>
        <taxon>Adinetida</taxon>
        <taxon>Adinetidae</taxon>
        <taxon>Adineta</taxon>
    </lineage>
</organism>
<reference evidence="2" key="1">
    <citation type="submission" date="2021-02" db="EMBL/GenBank/DDBJ databases">
        <authorList>
            <person name="Nowell W R."/>
        </authorList>
    </citation>
    <scope>NUCLEOTIDE SEQUENCE</scope>
</reference>
<dbReference type="Proteomes" id="UP000663845">
    <property type="component" value="Unassembled WGS sequence"/>
</dbReference>
<dbReference type="EMBL" id="CAJNOG010000181">
    <property type="protein sequence ID" value="CAF1047873.1"/>
    <property type="molecule type" value="Genomic_DNA"/>
</dbReference>
<evidence type="ECO:0000313" key="4">
    <source>
        <dbReference type="Proteomes" id="UP000663845"/>
    </source>
</evidence>
<evidence type="ECO:0000313" key="3">
    <source>
        <dbReference type="EMBL" id="CAF3806032.1"/>
    </source>
</evidence>
<name>A0A814K911_9BILA</name>
<feature type="domain" description="F-box" evidence="1">
    <location>
        <begin position="5"/>
        <end position="54"/>
    </location>
</feature>
<evidence type="ECO:0000313" key="2">
    <source>
        <dbReference type="EMBL" id="CAF1047873.1"/>
    </source>
</evidence>
<dbReference type="InterPro" id="IPR001810">
    <property type="entry name" value="F-box_dom"/>
</dbReference>
<dbReference type="AlphaFoldDB" id="A0A814K911"/>
<gene>
    <name evidence="2" type="ORF">JYZ213_LOCUS18510</name>
    <name evidence="3" type="ORF">OXD698_LOCUS18545</name>
</gene>
<dbReference type="Proteomes" id="UP000663844">
    <property type="component" value="Unassembled WGS sequence"/>
</dbReference>
<evidence type="ECO:0000259" key="1">
    <source>
        <dbReference type="PROSITE" id="PS50181"/>
    </source>
</evidence>
<protein>
    <recommendedName>
        <fullName evidence="1">F-box domain-containing protein</fullName>
    </recommendedName>
</protein>
<dbReference type="PROSITE" id="PS50181">
    <property type="entry name" value="FBOX"/>
    <property type="match status" value="1"/>
</dbReference>
<sequence length="325" mass="38804">MKRYRLQFEDLANELIQFIFEYLFPHELLYSFKELNRRLTSIVNRRLTSIVNRQPLCLPDNRYMNFDVYYDYLTLIITKHTSQIVYLHLSERYSPHAVEFFRNEIPINKLNWFSLKAITIDDLPLGLFGVLLYDTTIFSHIHSLSLNFAFDCYHFSEYKIVADFAFVVPILTELPRLRSLYLRMNCIYTNTYLIGLERARPQFVIHENLHTLIIKQCSRNLLVEPLDQGRLPKLCRLHVTFYAAHDPHDEKVIDPEALKQIYVPELRYVKIELHEGVGWIFRYLEELQRASQLEDLVIHGFMISNVFVSDIPRVDELRQWLLLTK</sequence>
<accession>A0A814K911</accession>